<name>A0A1D8S2E5_9EURY</name>
<dbReference type="KEGG" id="halh:HTSR_0329"/>
<keyword evidence="2" id="KW-0472">Membrane</keyword>
<protein>
    <recommendedName>
        <fullName evidence="5">Preprotein translocase subunit TatA</fullName>
    </recommendedName>
</protein>
<feature type="transmembrane region" description="Helical" evidence="2">
    <location>
        <begin position="6"/>
        <end position="24"/>
    </location>
</feature>
<proteinExistence type="predicted"/>
<sequence length="63" mass="7245">MELLIILLLFVLPLVVIVGLLLILKRMLTGDNVDEERIDELEAELEDLERTVERLQAERSDGE</sequence>
<evidence type="ECO:0000313" key="3">
    <source>
        <dbReference type="EMBL" id="AOW79529.1"/>
    </source>
</evidence>
<evidence type="ECO:0000256" key="1">
    <source>
        <dbReference type="SAM" id="Coils"/>
    </source>
</evidence>
<evidence type="ECO:0000256" key="2">
    <source>
        <dbReference type="SAM" id="Phobius"/>
    </source>
</evidence>
<keyword evidence="2" id="KW-0812">Transmembrane</keyword>
<keyword evidence="1" id="KW-0175">Coiled coil</keyword>
<accession>A0A1D8S2E5</accession>
<dbReference type="Proteomes" id="UP000185608">
    <property type="component" value="Chromosome"/>
</dbReference>
<dbReference type="AlphaFoldDB" id="A0A1D8S2E5"/>
<dbReference type="EMBL" id="CP016070">
    <property type="protein sequence ID" value="AOW79529.1"/>
    <property type="molecule type" value="Genomic_DNA"/>
</dbReference>
<keyword evidence="2" id="KW-1133">Transmembrane helix</keyword>
<gene>
    <name evidence="3" type="ORF">HTSR_0329</name>
</gene>
<evidence type="ECO:0000313" key="4">
    <source>
        <dbReference type="Proteomes" id="UP000185608"/>
    </source>
</evidence>
<reference evidence="3 4" key="1">
    <citation type="submission" date="2016-06" db="EMBL/GenBank/DDBJ databases">
        <title>Discovery of anaerobic lithoheterotrophic haloarchaeon capable of sulfur respiration by hydrogen and formate.</title>
        <authorList>
            <person name="Sorokin D.Y."/>
            <person name="Kublanov I.V."/>
            <person name="Roman P."/>
            <person name="Sinninghe Damste J.S."/>
            <person name="Golyshin P.N."/>
            <person name="Rojo D."/>
            <person name="Ciordia S."/>
            <person name="Mena Md.C."/>
            <person name="Ferrer M."/>
            <person name="Smedile F."/>
            <person name="Messina E."/>
            <person name="La Cono V."/>
            <person name="Yakimov M.M."/>
        </authorList>
    </citation>
    <scope>NUCLEOTIDE SEQUENCE [LARGE SCALE GENOMIC DNA]</scope>
    <source>
        <strain evidence="3 4">HTSR1</strain>
    </source>
</reference>
<organism evidence="3 4">
    <name type="scientific">Halodesulfurarchaeum formicicum</name>
    <dbReference type="NCBI Taxonomy" id="1873524"/>
    <lineage>
        <taxon>Archaea</taxon>
        <taxon>Methanobacteriati</taxon>
        <taxon>Methanobacteriota</taxon>
        <taxon>Stenosarchaea group</taxon>
        <taxon>Halobacteria</taxon>
        <taxon>Halobacteriales</taxon>
        <taxon>Halobacteriaceae</taxon>
        <taxon>Halodesulfurarchaeum</taxon>
    </lineage>
</organism>
<feature type="coiled-coil region" evidence="1">
    <location>
        <begin position="31"/>
        <end position="61"/>
    </location>
</feature>
<evidence type="ECO:0008006" key="5">
    <source>
        <dbReference type="Google" id="ProtNLM"/>
    </source>
</evidence>